<reference evidence="4" key="2">
    <citation type="submission" date="2017-05" db="EMBL/GenBank/DDBJ databases">
        <title>Whole genome sequence of fish pathogenic bacteria, Photobacterium damselae subsp. piscicida, strain 91-197, isolated from hybrid striped bass (Morone sp.) in USA.</title>
        <authorList>
            <person name="Teru Y."/>
            <person name="Hikima J."/>
            <person name="Kono T."/>
            <person name="Sakai M."/>
            <person name="Takano T."/>
            <person name="Hawke J.P."/>
            <person name="Takeyama H."/>
            <person name="Aoki T."/>
        </authorList>
    </citation>
    <scope>NUCLEOTIDE SEQUENCE [LARGE SCALE GENOMIC DNA]</scope>
    <source>
        <strain evidence="4">91-197</strain>
    </source>
</reference>
<dbReference type="Proteomes" id="UP000218676">
    <property type="component" value="Chromosome 1"/>
</dbReference>
<evidence type="ECO:0000313" key="3">
    <source>
        <dbReference type="EMBL" id="QOD57297.1"/>
    </source>
</evidence>
<gene>
    <name evidence="3" type="ORF">IC627_04790</name>
    <name evidence="2" type="ORF">PDPUS_1_02301</name>
</gene>
<protein>
    <submittedName>
        <fullName evidence="2">Uncharacterized protein</fullName>
    </submittedName>
</protein>
<feature type="transmembrane region" description="Helical" evidence="1">
    <location>
        <begin position="15"/>
        <end position="37"/>
    </location>
</feature>
<dbReference type="AlphaFoldDB" id="A0A1V1V4W4"/>
<evidence type="ECO:0000313" key="5">
    <source>
        <dbReference type="Proteomes" id="UP000516656"/>
    </source>
</evidence>
<dbReference type="Proteomes" id="UP000516656">
    <property type="component" value="Chromosome 1"/>
</dbReference>
<name>A0A1V1V4W4_PHODP</name>
<accession>A0A1V1V4W4</accession>
<sequence length="230" mass="26199">MQEYITEQNERSKHYIVLSAFSVLLVAALGYLASLFIDLKASSHLSKSIIDIQKPLSAQEKLSRINEIFSAIELIEKYQHHTSQDYDLSEVELYIEARRDVFPLAHEFGKKANKSLELTSNIRRELFVTSLTTIRTNLEQEELRNTQKAEQNTSTLNSQEEVNETVKLVSNFTSRLKTEIEQLSRKANIYIAFGSAITIGAAFILYYTVNDLSTYFVDPYSGQKIGSDPN</sequence>
<feature type="transmembrane region" description="Helical" evidence="1">
    <location>
        <begin position="187"/>
        <end position="209"/>
    </location>
</feature>
<keyword evidence="1" id="KW-0812">Transmembrane</keyword>
<reference evidence="3 5" key="3">
    <citation type="submission" date="2020-09" db="EMBL/GenBank/DDBJ databases">
        <title>Complete, closed and curated genome sequences of Photobacterium damselae subsp. piscicida isolates from Australia indicate localised evolution and additional plasmid-borne pathogenicity mechanisms.</title>
        <authorList>
            <person name="Baseggio L."/>
            <person name="Silayeva O."/>
            <person name="Buller N."/>
            <person name="Landos M."/>
            <person name="Engelstaedter J."/>
            <person name="Barnes A.C."/>
        </authorList>
    </citation>
    <scope>NUCLEOTIDE SEQUENCE [LARGE SCALE GENOMIC DNA]</scope>
    <source>
        <strain evidence="3 5">AS-16-0540-1</strain>
    </source>
</reference>
<dbReference type="EMBL" id="AP018045">
    <property type="protein sequence ID" value="BAX53675.1"/>
    <property type="molecule type" value="Genomic_DNA"/>
</dbReference>
<keyword evidence="1" id="KW-1133">Transmembrane helix</keyword>
<evidence type="ECO:0000313" key="2">
    <source>
        <dbReference type="EMBL" id="BAX53675.1"/>
    </source>
</evidence>
<organism evidence="2 4">
    <name type="scientific">Photobacterium damsela subsp. piscicida</name>
    <name type="common">Pasteurella piscicida</name>
    <dbReference type="NCBI Taxonomy" id="38294"/>
    <lineage>
        <taxon>Bacteria</taxon>
        <taxon>Pseudomonadati</taxon>
        <taxon>Pseudomonadota</taxon>
        <taxon>Gammaproteobacteria</taxon>
        <taxon>Vibrionales</taxon>
        <taxon>Vibrionaceae</taxon>
        <taxon>Photobacterium</taxon>
    </lineage>
</organism>
<dbReference type="EMBL" id="CP061854">
    <property type="protein sequence ID" value="QOD57297.1"/>
    <property type="molecule type" value="Genomic_DNA"/>
</dbReference>
<evidence type="ECO:0000313" key="4">
    <source>
        <dbReference type="Proteomes" id="UP000218676"/>
    </source>
</evidence>
<keyword evidence="1" id="KW-0472">Membrane</keyword>
<reference evidence="2" key="1">
    <citation type="journal article" date="2017" name="Genome Announc.">
        <title>Whole-Genome Sequence of Photobacterium damselae subsp. piscicida Strain 91-197, Isolated from Hybrid Striped Bass (Morone sp.) in the United States.</title>
        <authorList>
            <person name="Teru Y."/>
            <person name="Hikima J."/>
            <person name="Kono T."/>
            <person name="Sakai M."/>
            <person name="Takano T."/>
            <person name="Hawke J.P."/>
            <person name="Takeyama H."/>
            <person name="Aoki T."/>
        </authorList>
    </citation>
    <scope>NUCLEOTIDE SEQUENCE</scope>
    <source>
        <strain evidence="2">91-197</strain>
    </source>
</reference>
<evidence type="ECO:0000256" key="1">
    <source>
        <dbReference type="SAM" id="Phobius"/>
    </source>
</evidence>
<proteinExistence type="predicted"/>